<dbReference type="RefSeq" id="WP_136892186.1">
    <property type="nucleotide sequence ID" value="NZ_SWJE01000001.1"/>
</dbReference>
<dbReference type="Pfam" id="PF00535">
    <property type="entry name" value="Glycos_transf_2"/>
    <property type="match status" value="1"/>
</dbReference>
<evidence type="ECO:0000313" key="2">
    <source>
        <dbReference type="EMBL" id="TKC92404.1"/>
    </source>
</evidence>
<dbReference type="GO" id="GO:0016758">
    <property type="term" value="F:hexosyltransferase activity"/>
    <property type="evidence" value="ECO:0007669"/>
    <property type="project" value="UniProtKB-ARBA"/>
</dbReference>
<evidence type="ECO:0000259" key="1">
    <source>
        <dbReference type="Pfam" id="PF00535"/>
    </source>
</evidence>
<keyword evidence="3" id="KW-1185">Reference proteome</keyword>
<dbReference type="PANTHER" id="PTHR22916:SF3">
    <property type="entry name" value="UDP-GLCNAC:BETAGAL BETA-1,3-N-ACETYLGLUCOSAMINYLTRANSFERASE-LIKE PROTEIN 1"/>
    <property type="match status" value="1"/>
</dbReference>
<evidence type="ECO:0000313" key="3">
    <source>
        <dbReference type="Proteomes" id="UP000305539"/>
    </source>
</evidence>
<reference evidence="2 3" key="1">
    <citation type="submission" date="2019-04" db="EMBL/GenBank/DDBJ databases">
        <title>Trinickia sp. 7GSK02, isolated from subtropical forest soil.</title>
        <authorList>
            <person name="Gao Z.-H."/>
            <person name="Qiu L.-H."/>
        </authorList>
    </citation>
    <scope>NUCLEOTIDE SEQUENCE [LARGE SCALE GENOMIC DNA]</scope>
    <source>
        <strain evidence="2 3">7GSK02</strain>
    </source>
</reference>
<dbReference type="Gene3D" id="3.90.550.10">
    <property type="entry name" value="Spore Coat Polysaccharide Biosynthesis Protein SpsA, Chain A"/>
    <property type="match status" value="1"/>
</dbReference>
<dbReference type="Proteomes" id="UP000305539">
    <property type="component" value="Unassembled WGS sequence"/>
</dbReference>
<dbReference type="EMBL" id="SWJE01000001">
    <property type="protein sequence ID" value="TKC92404.1"/>
    <property type="molecule type" value="Genomic_DNA"/>
</dbReference>
<comment type="caution">
    <text evidence="2">The sequence shown here is derived from an EMBL/GenBank/DDBJ whole genome shotgun (WGS) entry which is preliminary data.</text>
</comment>
<organism evidence="2 3">
    <name type="scientific">Trinickia terrae</name>
    <dbReference type="NCBI Taxonomy" id="2571161"/>
    <lineage>
        <taxon>Bacteria</taxon>
        <taxon>Pseudomonadati</taxon>
        <taxon>Pseudomonadota</taxon>
        <taxon>Betaproteobacteria</taxon>
        <taxon>Burkholderiales</taxon>
        <taxon>Burkholderiaceae</taxon>
        <taxon>Trinickia</taxon>
    </lineage>
</organism>
<dbReference type="PANTHER" id="PTHR22916">
    <property type="entry name" value="GLYCOSYLTRANSFERASE"/>
    <property type="match status" value="1"/>
</dbReference>
<dbReference type="SUPFAM" id="SSF53448">
    <property type="entry name" value="Nucleotide-diphospho-sugar transferases"/>
    <property type="match status" value="1"/>
</dbReference>
<proteinExistence type="predicted"/>
<name>A0A4U1IF99_9BURK</name>
<dbReference type="CDD" id="cd00761">
    <property type="entry name" value="Glyco_tranf_GTA_type"/>
    <property type="match status" value="1"/>
</dbReference>
<gene>
    <name evidence="2" type="ORF">FAZ69_01625</name>
</gene>
<dbReference type="OrthoDB" id="9802649at2"/>
<accession>A0A4U1IF99</accession>
<dbReference type="InterPro" id="IPR001173">
    <property type="entry name" value="Glyco_trans_2-like"/>
</dbReference>
<feature type="domain" description="Glycosyltransferase 2-like" evidence="1">
    <location>
        <begin position="6"/>
        <end position="132"/>
    </location>
</feature>
<dbReference type="InterPro" id="IPR029044">
    <property type="entry name" value="Nucleotide-diphossugar_trans"/>
</dbReference>
<protein>
    <submittedName>
        <fullName evidence="2">Glycosyltransferase family 2 protein</fullName>
    </submittedName>
</protein>
<dbReference type="AlphaFoldDB" id="A0A4U1IF99"/>
<keyword evidence="2" id="KW-0808">Transferase</keyword>
<sequence length="299" mass="33530">MSVTTSVIIPAFHCEKFLPRALESLRNQTYQDFDVIVAADDGFDYLPLAQGMLGDRVRQVFTPKTGSGPAKARHAALSATSAKMVAFLDVDDEYPARRLEVLVPLALEHGAAACNISRIDDATREFVNSSCPPGTPVGGFMKQKHVPWLDGPLVPVVRRDCLPDYPDMWIFEDIFFLTRVIGRIGDAMPVVDDDDVNYRYLIQKNSLSYGADRDEPIKHYYRTILRQAKEDGDLFEGVSQEGRDAFWHSFNLKAQRDDAYRIAKLSEPGLDFQTFSPRFDAAMARLVAAVPARLRAWAP</sequence>